<feature type="compositionally biased region" description="Basic and acidic residues" evidence="1">
    <location>
        <begin position="11"/>
        <end position="30"/>
    </location>
</feature>
<feature type="region of interest" description="Disordered" evidence="1">
    <location>
        <begin position="1"/>
        <end position="67"/>
    </location>
</feature>
<dbReference type="OMA" id="GTFSRCF"/>
<dbReference type="HOGENOM" id="CLU_059602_0_0_1"/>
<gene>
    <name evidence="2" type="ORF">ANIA_05230</name>
</gene>
<dbReference type="STRING" id="227321.Q5B2K0"/>
<accession>Q5B2K0</accession>
<name>Q5B2K0_EMENI</name>
<feature type="compositionally biased region" description="Low complexity" evidence="1">
    <location>
        <begin position="47"/>
        <end position="67"/>
    </location>
</feature>
<proteinExistence type="predicted"/>
<protein>
    <submittedName>
        <fullName evidence="2">Uncharacterized protein</fullName>
    </submittedName>
</protein>
<dbReference type="Proteomes" id="UP000000560">
    <property type="component" value="Chromosome V"/>
</dbReference>
<feature type="region of interest" description="Disordered" evidence="1">
    <location>
        <begin position="80"/>
        <end position="100"/>
    </location>
</feature>
<evidence type="ECO:0000313" key="2">
    <source>
        <dbReference type="EMBL" id="CBF81129.1"/>
    </source>
</evidence>
<reference evidence="3" key="2">
    <citation type="journal article" date="2009" name="Fungal Genet. Biol.">
        <title>The 2008 update of the Aspergillus nidulans genome annotation: a community effort.</title>
        <authorList>
            <person name="Wortman J.R."/>
            <person name="Gilsenan J.M."/>
            <person name="Joardar V."/>
            <person name="Deegan J."/>
            <person name="Clutterbuck J."/>
            <person name="Andersen M.R."/>
            <person name="Archer D."/>
            <person name="Bencina M."/>
            <person name="Braus G."/>
            <person name="Coutinho P."/>
            <person name="von Dohren H."/>
            <person name="Doonan J."/>
            <person name="Driessen A.J."/>
            <person name="Durek P."/>
            <person name="Espeso E."/>
            <person name="Fekete E."/>
            <person name="Flipphi M."/>
            <person name="Estrada C.G."/>
            <person name="Geysens S."/>
            <person name="Goldman G."/>
            <person name="de Groot P.W."/>
            <person name="Hansen K."/>
            <person name="Harris S.D."/>
            <person name="Heinekamp T."/>
            <person name="Helmstaedt K."/>
            <person name="Henrissat B."/>
            <person name="Hofmann G."/>
            <person name="Homan T."/>
            <person name="Horio T."/>
            <person name="Horiuchi H."/>
            <person name="James S."/>
            <person name="Jones M."/>
            <person name="Karaffa L."/>
            <person name="Karanyi Z."/>
            <person name="Kato M."/>
            <person name="Keller N."/>
            <person name="Kelly D.E."/>
            <person name="Kiel J.A."/>
            <person name="Kim J.M."/>
            <person name="van der Klei I.J."/>
            <person name="Klis F.M."/>
            <person name="Kovalchuk A."/>
            <person name="Krasevec N."/>
            <person name="Kubicek C.P."/>
            <person name="Liu B."/>
            <person name="Maccabe A."/>
            <person name="Meyer V."/>
            <person name="Mirabito P."/>
            <person name="Miskei M."/>
            <person name="Mos M."/>
            <person name="Mullins J."/>
            <person name="Nelson D.R."/>
            <person name="Nielsen J."/>
            <person name="Oakley B.R."/>
            <person name="Osmani S.A."/>
            <person name="Pakula T."/>
            <person name="Paszewski A."/>
            <person name="Paulsen I."/>
            <person name="Pilsyk S."/>
            <person name="Pocsi I."/>
            <person name="Punt P.J."/>
            <person name="Ram A.F."/>
            <person name="Ren Q."/>
            <person name="Robellet X."/>
            <person name="Robson G."/>
            <person name="Seiboth B."/>
            <person name="van Solingen P."/>
            <person name="Specht T."/>
            <person name="Sun J."/>
            <person name="Taheri-Talesh N."/>
            <person name="Takeshita N."/>
            <person name="Ussery D."/>
            <person name="vanKuyk P.A."/>
            <person name="Visser H."/>
            <person name="van de Vondervoort P.J."/>
            <person name="de Vries R.P."/>
            <person name="Walton J."/>
            <person name="Xiang X."/>
            <person name="Xiong Y."/>
            <person name="Zeng A.P."/>
            <person name="Brandt B.W."/>
            <person name="Cornell M.J."/>
            <person name="van den Hondel C.A."/>
            <person name="Visser J."/>
            <person name="Oliver S.G."/>
            <person name="Turner G."/>
        </authorList>
    </citation>
    <scope>GENOME REANNOTATION</scope>
    <source>
        <strain evidence="3">FGSC A4 / ATCC 38163 / CBS 112.46 / NRRL 194 / M139</strain>
    </source>
</reference>
<dbReference type="AlphaFoldDB" id="Q5B2K0"/>
<sequence length="310" mass="34993">MGWFWGSNNEDPVKKLDPGLREYLENEAPKKYVPASQSPPAAEEKASPSTTSSDDASSASPAVPSASLFPDGRYAHLWKTYKPPSPGEVGPETTGVPSLKAHSKQRQAMVKRAAMENCSIENEIYHLCLKSPPTMSDRLTACQDKNKVFTRCFTTQSKFLQALGYASAHQWDDEREERIQLHADKLYHEMLDYEKQVEEAREAGREPPPLTSLFNPQAKPIERASVGPAELEIPGGEPIPEGFTPSKPLERLTPHERELEIRAYYQQLEEQKAYVKGMLPVIRSHDEARDKRREKLVGWFGETVGNWMTR</sequence>
<dbReference type="EMBL" id="BN001305">
    <property type="protein sequence ID" value="CBF81129.1"/>
    <property type="molecule type" value="Genomic_DNA"/>
</dbReference>
<dbReference type="OrthoDB" id="2103031at2759"/>
<evidence type="ECO:0000256" key="1">
    <source>
        <dbReference type="SAM" id="MobiDB-lite"/>
    </source>
</evidence>
<keyword evidence="3" id="KW-1185">Reference proteome</keyword>
<evidence type="ECO:0000313" key="3">
    <source>
        <dbReference type="Proteomes" id="UP000000560"/>
    </source>
</evidence>
<dbReference type="RefSeq" id="XP_662834.1">
    <property type="nucleotide sequence ID" value="XM_657742.1"/>
</dbReference>
<organism evidence="2 3">
    <name type="scientific">Emericella nidulans (strain FGSC A4 / ATCC 38163 / CBS 112.46 / NRRL 194 / M139)</name>
    <name type="common">Aspergillus nidulans</name>
    <dbReference type="NCBI Taxonomy" id="227321"/>
    <lineage>
        <taxon>Eukaryota</taxon>
        <taxon>Fungi</taxon>
        <taxon>Dikarya</taxon>
        <taxon>Ascomycota</taxon>
        <taxon>Pezizomycotina</taxon>
        <taxon>Eurotiomycetes</taxon>
        <taxon>Eurotiomycetidae</taxon>
        <taxon>Eurotiales</taxon>
        <taxon>Aspergillaceae</taxon>
        <taxon>Aspergillus</taxon>
        <taxon>Aspergillus subgen. Nidulantes</taxon>
    </lineage>
</organism>
<reference evidence="3" key="1">
    <citation type="journal article" date="2005" name="Nature">
        <title>Sequencing of Aspergillus nidulans and comparative analysis with A. fumigatus and A. oryzae.</title>
        <authorList>
            <person name="Galagan J.E."/>
            <person name="Calvo S.E."/>
            <person name="Cuomo C."/>
            <person name="Ma L.J."/>
            <person name="Wortman J.R."/>
            <person name="Batzoglou S."/>
            <person name="Lee S.I."/>
            <person name="Basturkmen M."/>
            <person name="Spevak C.C."/>
            <person name="Clutterbuck J."/>
            <person name="Kapitonov V."/>
            <person name="Jurka J."/>
            <person name="Scazzocchio C."/>
            <person name="Farman M."/>
            <person name="Butler J."/>
            <person name="Purcell S."/>
            <person name="Harris S."/>
            <person name="Braus G.H."/>
            <person name="Draht O."/>
            <person name="Busch S."/>
            <person name="D'Enfert C."/>
            <person name="Bouchier C."/>
            <person name="Goldman G.H."/>
            <person name="Bell-Pedersen D."/>
            <person name="Griffiths-Jones S."/>
            <person name="Doonan J.H."/>
            <person name="Yu J."/>
            <person name="Vienken K."/>
            <person name="Pain A."/>
            <person name="Freitag M."/>
            <person name="Selker E.U."/>
            <person name="Archer D.B."/>
            <person name="Penalva M.A."/>
            <person name="Oakley B.R."/>
            <person name="Momany M."/>
            <person name="Tanaka T."/>
            <person name="Kumagai T."/>
            <person name="Asai K."/>
            <person name="Machida M."/>
            <person name="Nierman W.C."/>
            <person name="Denning D.W."/>
            <person name="Caddick M."/>
            <person name="Hynes M."/>
            <person name="Paoletti M."/>
            <person name="Fischer R."/>
            <person name="Miller B."/>
            <person name="Dyer P."/>
            <person name="Sachs M.S."/>
            <person name="Osmani S.A."/>
            <person name="Birren B.W."/>
        </authorList>
    </citation>
    <scope>NUCLEOTIDE SEQUENCE [LARGE SCALE GENOMIC DNA]</scope>
    <source>
        <strain evidence="3">FGSC A4 / ATCC 38163 / CBS 112.46 / NRRL 194 / M139</strain>
    </source>
</reference>
<accession>C8VFA8</accession>
<dbReference type="KEGG" id="ani:ANIA_05230"/>
<feature type="region of interest" description="Disordered" evidence="1">
    <location>
        <begin position="230"/>
        <end position="249"/>
    </location>
</feature>
<dbReference type="eggNOG" id="ENOG502SDD8">
    <property type="taxonomic scope" value="Eukaryota"/>
</dbReference>
<dbReference type="GeneID" id="2871524"/>
<feature type="compositionally biased region" description="Polar residues" evidence="1">
    <location>
        <begin position="1"/>
        <end position="10"/>
    </location>
</feature>
<dbReference type="InParanoid" id="Q5B2K0"/>
<feature type="compositionally biased region" description="Low complexity" evidence="1">
    <location>
        <begin position="230"/>
        <end position="242"/>
    </location>
</feature>